<organism evidence="2">
    <name type="scientific">Tanacetum cinerariifolium</name>
    <name type="common">Dalmatian daisy</name>
    <name type="synonym">Chrysanthemum cinerariifolium</name>
    <dbReference type="NCBI Taxonomy" id="118510"/>
    <lineage>
        <taxon>Eukaryota</taxon>
        <taxon>Viridiplantae</taxon>
        <taxon>Streptophyta</taxon>
        <taxon>Embryophyta</taxon>
        <taxon>Tracheophyta</taxon>
        <taxon>Spermatophyta</taxon>
        <taxon>Magnoliopsida</taxon>
        <taxon>eudicotyledons</taxon>
        <taxon>Gunneridae</taxon>
        <taxon>Pentapetalae</taxon>
        <taxon>asterids</taxon>
        <taxon>campanulids</taxon>
        <taxon>Asterales</taxon>
        <taxon>Asteraceae</taxon>
        <taxon>Asteroideae</taxon>
        <taxon>Anthemideae</taxon>
        <taxon>Anthemidinae</taxon>
        <taxon>Tanacetum</taxon>
    </lineage>
</organism>
<evidence type="ECO:0000256" key="1">
    <source>
        <dbReference type="SAM" id="MobiDB-lite"/>
    </source>
</evidence>
<dbReference type="EMBL" id="BKCJ010010833">
    <property type="protein sequence ID" value="GEU93353.1"/>
    <property type="molecule type" value="Genomic_DNA"/>
</dbReference>
<proteinExistence type="predicted"/>
<feature type="region of interest" description="Disordered" evidence="1">
    <location>
        <begin position="484"/>
        <end position="517"/>
    </location>
</feature>
<sequence>MWNQETVGYNKHALWVISHWGRKRQQFYGFAVNRESTGDVYSKRKIISVTELKIIEWHNYKHLDWITVRRDDDKLCKFKEGDFKRLRIQDIKDMLLLLVQGKLTNLMVEERFAFNISLRMFTRSIVIQRRVEDLQLGVESYQKKLNLISDGTLTDFRTALDDRLKGIRMKKLKDGGEGLPTNIYSLVNHHRVAKDLWGKVQLLMQALGFHNPFYLKKAWQIKPMLYDGNVITKETNVISIADSKKTLMLKEESGSKMILKQSDPTVLEMKVNTKPINYAELNQISKDFGKCFVPRRELSDEQVLHPITDQSASLLVKIKALQELPKLSLKKQFLIENDRLLDQIISLDIVNIVVNSSVDVYTLVKVNSSVVMNDFVNFAEIYNKCLELEAELIKQHNMVQKDEYNRLSKRFSEIKQHCIFLETAMQLNKEIFQKNNTSMNQNEPSFNQLFELNNLKAELQVKYTTIEKLKANIKRNIPKVPNMPLLSSTGVNPSTSASGSKPLGNTKNDRILRTPSSNEKNKNLVKYAKALCSVCNECLFDANHSMYLIDHVNSMNMCPKFVSKKNKKRKEWKPTGKVFNSIRYKWKPTGRTFTLVGNVCPLTRLTTTKKVPLRVLIPLEVVAPKHIVTRVYTRRPKVPKSIQNSKPKVAKSVTANIMEPDTYRGSNTSVGPSPSSLIDCRDIMTSSPMVEKSKLDEDTQGKAIDLTHYRGMARPTEKHLHAVKRIFRYLRGAVNREP</sequence>
<evidence type="ECO:0000313" key="2">
    <source>
        <dbReference type="EMBL" id="GEU93353.1"/>
    </source>
</evidence>
<dbReference type="AlphaFoldDB" id="A0A6L2P4L8"/>
<evidence type="ECO:0008006" key="3">
    <source>
        <dbReference type="Google" id="ProtNLM"/>
    </source>
</evidence>
<accession>A0A6L2P4L8</accession>
<gene>
    <name evidence="2" type="ORF">Tci_065331</name>
</gene>
<protein>
    <recommendedName>
        <fullName evidence="3">Retrovirus-related Pol polyprotein from transposon TNT 1-94</fullName>
    </recommendedName>
</protein>
<comment type="caution">
    <text evidence="2">The sequence shown here is derived from an EMBL/GenBank/DDBJ whole genome shotgun (WGS) entry which is preliminary data.</text>
</comment>
<reference evidence="2" key="1">
    <citation type="journal article" date="2019" name="Sci. Rep.">
        <title>Draft genome of Tanacetum cinerariifolium, the natural source of mosquito coil.</title>
        <authorList>
            <person name="Yamashiro T."/>
            <person name="Shiraishi A."/>
            <person name="Satake H."/>
            <person name="Nakayama K."/>
        </authorList>
    </citation>
    <scope>NUCLEOTIDE SEQUENCE</scope>
</reference>
<feature type="compositionally biased region" description="Polar residues" evidence="1">
    <location>
        <begin position="485"/>
        <end position="506"/>
    </location>
</feature>
<name>A0A6L2P4L8_TANCI</name>